<organism evidence="5 8">
    <name type="scientific">Cannabis sativa</name>
    <name type="common">Hemp</name>
    <name type="synonym">Marijuana</name>
    <dbReference type="NCBI Taxonomy" id="3483"/>
    <lineage>
        <taxon>Eukaryota</taxon>
        <taxon>Viridiplantae</taxon>
        <taxon>Streptophyta</taxon>
        <taxon>Embryophyta</taxon>
        <taxon>Tracheophyta</taxon>
        <taxon>Spermatophyta</taxon>
        <taxon>Magnoliopsida</taxon>
        <taxon>eudicotyledons</taxon>
        <taxon>Gunneridae</taxon>
        <taxon>Pentapetalae</taxon>
        <taxon>rosids</taxon>
        <taxon>fabids</taxon>
        <taxon>Rosales</taxon>
        <taxon>Cannabaceae</taxon>
        <taxon>Cannabis</taxon>
    </lineage>
</organism>
<dbReference type="InterPro" id="IPR040256">
    <property type="entry name" value="At4g02000-like"/>
</dbReference>
<sequence length="613" mass="67747">MIDLFVLLVCMATGGGGGNLSETVDDIVPMTSKLGVSSEEDWEENEEAASSFGEHSLVGRLVAKREIKESLFTTIFNRMWKGIGGWEVKVLEEDEEDSIAGITFKTREEVVGILNKQPWIFNGGLLLLEKWPNSAFTRANVMRLGEIAGEVQEIRWINENRMFLNGFVRMKIGFPLKQSIFVGRYIPCGGRKFWIQFKFERLPTLCFACGVWGHEKRECGKEALMETSEDGLQVSKYGQWLKDDDPIPHCFSAFYQNQAETHIPTGIYREKEGEGLTEVDNSTRHFVVAPETGTEDRVEAPMIHNVVTAKSSGIAFIGESSIVGDGKVTNTVPGGNGEKNYHFGTLDQVDRAGKFNINVPNTLGRAGNINVTEPNTLGQFTTNNNPKENKAASDVFDTHQGGSTSDGITEGAESEAKKRKNGGKDGETEEERDRRALLKEKVGKSSLHGDRKKISIKNRARNHGKGRAVVFNANDGGVPVSLGGVDSNEMGQQFVFVSEAFNGTKNVNYWAVDRVGLSGGLLLLWKEELSVRVDSSSPGHLLVRVAGQDFFPWTLTYSGEGVDYGDIGDFYGGFRLKTRKVGAALHGWNKKKKRTLQEKTNKLKKAISELSSR</sequence>
<name>A0A7J6FHB4_CANSA</name>
<dbReference type="EMBL" id="JAATIQ010000209">
    <property type="protein sequence ID" value="KAF4370086.1"/>
    <property type="molecule type" value="Genomic_DNA"/>
</dbReference>
<accession>A0A7J6FHB4</accession>
<keyword evidence="8" id="KW-1185">Reference proteome</keyword>
<keyword evidence="3" id="KW-0732">Signal</keyword>
<feature type="region of interest" description="Disordered" evidence="2">
    <location>
        <begin position="368"/>
        <end position="450"/>
    </location>
</feature>
<feature type="compositionally biased region" description="Polar residues" evidence="2">
    <location>
        <begin position="369"/>
        <end position="386"/>
    </location>
</feature>
<dbReference type="Pfam" id="PF14392">
    <property type="entry name" value="zf-CCHC_4"/>
    <property type="match status" value="1"/>
</dbReference>
<dbReference type="EMBL" id="JAATIP010000052">
    <property type="protein sequence ID" value="KAF4383549.1"/>
    <property type="molecule type" value="Genomic_DNA"/>
</dbReference>
<comment type="caution">
    <text evidence="5">The sequence shown here is derived from an EMBL/GenBank/DDBJ whole genome shotgun (WGS) entry which is preliminary data.</text>
</comment>
<evidence type="ECO:0000313" key="7">
    <source>
        <dbReference type="Proteomes" id="UP000525078"/>
    </source>
</evidence>
<dbReference type="AlphaFoldDB" id="A0A7J6FHB4"/>
<protein>
    <recommendedName>
        <fullName evidence="4">CCHC-type domain-containing protein</fullName>
    </recommendedName>
</protein>
<dbReference type="InterPro" id="IPR025836">
    <property type="entry name" value="Zn_knuckle_CX2CX4HX4C"/>
</dbReference>
<dbReference type="PANTHER" id="PTHR31286">
    <property type="entry name" value="GLYCINE-RICH CELL WALL STRUCTURAL PROTEIN 1.8-LIKE"/>
    <property type="match status" value="1"/>
</dbReference>
<feature type="domain" description="CCHC-type" evidence="4">
    <location>
        <begin position="206"/>
        <end position="219"/>
    </location>
</feature>
<evidence type="ECO:0000313" key="5">
    <source>
        <dbReference type="EMBL" id="KAF4370086.1"/>
    </source>
</evidence>
<feature type="compositionally biased region" description="Basic and acidic residues" evidence="2">
    <location>
        <begin position="422"/>
        <end position="450"/>
    </location>
</feature>
<keyword evidence="1" id="KW-0862">Zinc</keyword>
<evidence type="ECO:0000313" key="8">
    <source>
        <dbReference type="Proteomes" id="UP000583929"/>
    </source>
</evidence>
<gene>
    <name evidence="6" type="ORF">F8388_014049</name>
    <name evidence="5" type="ORF">G4B88_028363</name>
</gene>
<reference evidence="7 8" key="1">
    <citation type="journal article" date="2020" name="bioRxiv">
        <title>Sequence and annotation of 42 cannabis genomes reveals extensive copy number variation in cannabinoid synthesis and pathogen resistance genes.</title>
        <authorList>
            <person name="Mckernan K.J."/>
            <person name="Helbert Y."/>
            <person name="Kane L.T."/>
            <person name="Ebling H."/>
            <person name="Zhang L."/>
            <person name="Liu B."/>
            <person name="Eaton Z."/>
            <person name="Mclaughlin S."/>
            <person name="Kingan S."/>
            <person name="Baybayan P."/>
            <person name="Concepcion G."/>
            <person name="Jordan M."/>
            <person name="Riva A."/>
            <person name="Barbazuk W."/>
            <person name="Harkins T."/>
        </authorList>
    </citation>
    <scope>NUCLEOTIDE SEQUENCE [LARGE SCALE GENOMIC DNA]</scope>
    <source>
        <strain evidence="7 8">cv. Jamaican Lion 4</strain>
        <strain evidence="5">Father</strain>
        <strain evidence="6">Mother</strain>
        <tissue evidence="5">Leaf</tissue>
    </source>
</reference>
<dbReference type="Proteomes" id="UP000583929">
    <property type="component" value="Unassembled WGS sequence"/>
</dbReference>
<evidence type="ECO:0000313" key="6">
    <source>
        <dbReference type="EMBL" id="KAF4383549.1"/>
    </source>
</evidence>
<dbReference type="Proteomes" id="UP000525078">
    <property type="component" value="Unassembled WGS sequence"/>
</dbReference>
<dbReference type="GO" id="GO:0008270">
    <property type="term" value="F:zinc ion binding"/>
    <property type="evidence" value="ECO:0007669"/>
    <property type="project" value="UniProtKB-KW"/>
</dbReference>
<evidence type="ECO:0000256" key="2">
    <source>
        <dbReference type="SAM" id="MobiDB-lite"/>
    </source>
</evidence>
<feature type="chain" id="PRO_5033911627" description="CCHC-type domain-containing protein" evidence="3">
    <location>
        <begin position="18"/>
        <end position="613"/>
    </location>
</feature>
<proteinExistence type="predicted"/>
<evidence type="ECO:0000256" key="1">
    <source>
        <dbReference type="PROSITE-ProRule" id="PRU00047"/>
    </source>
</evidence>
<dbReference type="InterPro" id="IPR001878">
    <property type="entry name" value="Znf_CCHC"/>
</dbReference>
<dbReference type="PANTHER" id="PTHR31286:SF167">
    <property type="entry name" value="OS09G0268800 PROTEIN"/>
    <property type="match status" value="1"/>
</dbReference>
<keyword evidence="1" id="KW-0479">Metal-binding</keyword>
<feature type="signal peptide" evidence="3">
    <location>
        <begin position="1"/>
        <end position="17"/>
    </location>
</feature>
<dbReference type="GO" id="GO:0003676">
    <property type="term" value="F:nucleic acid binding"/>
    <property type="evidence" value="ECO:0007669"/>
    <property type="project" value="InterPro"/>
</dbReference>
<evidence type="ECO:0000259" key="4">
    <source>
        <dbReference type="PROSITE" id="PS50158"/>
    </source>
</evidence>
<dbReference type="PROSITE" id="PS50158">
    <property type="entry name" value="ZF_CCHC"/>
    <property type="match status" value="1"/>
</dbReference>
<evidence type="ECO:0000256" key="3">
    <source>
        <dbReference type="SAM" id="SignalP"/>
    </source>
</evidence>
<keyword evidence="1" id="KW-0863">Zinc-finger</keyword>